<evidence type="ECO:0000256" key="1">
    <source>
        <dbReference type="ARBA" id="ARBA00004286"/>
    </source>
</evidence>
<dbReference type="InterPro" id="IPR003616">
    <property type="entry name" value="Post-SET_dom"/>
</dbReference>
<dbReference type="InterPro" id="IPR007728">
    <property type="entry name" value="Pre-SET_dom"/>
</dbReference>
<feature type="region of interest" description="Disordered" evidence="8">
    <location>
        <begin position="37"/>
        <end position="93"/>
    </location>
</feature>
<protein>
    <submittedName>
        <fullName evidence="12">SET domain-containing protein</fullName>
    </submittedName>
</protein>
<dbReference type="GO" id="GO:0032259">
    <property type="term" value="P:methylation"/>
    <property type="evidence" value="ECO:0007669"/>
    <property type="project" value="UniProtKB-KW"/>
</dbReference>
<evidence type="ECO:0000313" key="13">
    <source>
        <dbReference type="Proteomes" id="UP000247810"/>
    </source>
</evidence>
<dbReference type="PROSITE" id="PS50868">
    <property type="entry name" value="POST_SET"/>
    <property type="match status" value="1"/>
</dbReference>
<accession>A0A319DEV4</accession>
<evidence type="ECO:0000256" key="8">
    <source>
        <dbReference type="SAM" id="MobiDB-lite"/>
    </source>
</evidence>
<evidence type="ECO:0000259" key="9">
    <source>
        <dbReference type="PROSITE" id="PS50280"/>
    </source>
</evidence>
<evidence type="ECO:0000256" key="6">
    <source>
        <dbReference type="ARBA" id="ARBA00022723"/>
    </source>
</evidence>
<dbReference type="PANTHER" id="PTHR46223">
    <property type="entry name" value="HISTONE-LYSINE N-METHYLTRANSFERASE SUV39H"/>
    <property type="match status" value="1"/>
</dbReference>
<dbReference type="Proteomes" id="UP000247810">
    <property type="component" value="Unassembled WGS sequence"/>
</dbReference>
<dbReference type="Gene3D" id="2.170.270.10">
    <property type="entry name" value="SET domain"/>
    <property type="match status" value="1"/>
</dbReference>
<dbReference type="Pfam" id="PF00856">
    <property type="entry name" value="SET"/>
    <property type="match status" value="1"/>
</dbReference>
<dbReference type="Pfam" id="PF05033">
    <property type="entry name" value="Pre-SET"/>
    <property type="match status" value="1"/>
</dbReference>
<dbReference type="GO" id="GO:0042054">
    <property type="term" value="F:histone methyltransferase activity"/>
    <property type="evidence" value="ECO:0007669"/>
    <property type="project" value="InterPro"/>
</dbReference>
<dbReference type="SMART" id="SM00468">
    <property type="entry name" value="PreSET"/>
    <property type="match status" value="1"/>
</dbReference>
<name>A0A319DEV4_9EURO</name>
<dbReference type="SMART" id="SM00317">
    <property type="entry name" value="SET"/>
    <property type="match status" value="1"/>
</dbReference>
<dbReference type="SUPFAM" id="SSF82199">
    <property type="entry name" value="SET domain"/>
    <property type="match status" value="1"/>
</dbReference>
<dbReference type="GO" id="GO:0005694">
    <property type="term" value="C:chromosome"/>
    <property type="evidence" value="ECO:0007669"/>
    <property type="project" value="UniProtKB-SubCell"/>
</dbReference>
<feature type="domain" description="Post-SET" evidence="11">
    <location>
        <begin position="566"/>
        <end position="582"/>
    </location>
</feature>
<evidence type="ECO:0000313" key="12">
    <source>
        <dbReference type="EMBL" id="PYH95926.1"/>
    </source>
</evidence>
<keyword evidence="7" id="KW-0862">Zinc</keyword>
<dbReference type="InterPro" id="IPR046341">
    <property type="entry name" value="SET_dom_sf"/>
</dbReference>
<sequence length="592" mass="65916">MSLVTSLCPPPPLLGYYTRGPWMSNITSAMVIDLTLDSESEGQSQTPSEPHSQAQVKSEQTPSETHSRPRSQSKLQSQPRHSPRPSSSLESLPAAAAAAATAVRPQISSFTSPLAHHPVSASSVPAKRKSEDAESLLAAFRPHSQPRAESRAASQPDRIIPKKITTVSINENLRQRKKPTPNPQNIIVTRRRSLQLNTPSPGPGPRPIAPDVVIPSTSRHQRRAIASAESILADNGTPKGVNEKYYPIVLHETRAKNGLYPAQRDVVTRHGLSFGTKENDCPPMYSKASVPSQLQRTLHRKLRKVGGPEVTFVAGDDNLSEELAHFAANFEFLNSYKIRQGVTPVNEAFNAGCACASFCDPSRCLCLSKEEETNNLMVPYCRANDDKRLLVLTQDFLKRKAMIYECSSRCECDERCWNRVVQNGRKVRLEIFNTGNRGFGLRSHDMIRAGQFIDCYLGEVITKEMADAREDIATSQNGSSYLFSLDFLISEDETKYVVDGHKYGGPTRFMNHSCNPNCRMFPVSRNHADEYLYDLAFFALKDVPPMTELTFDYNPGFEASKTVDPNAVKCLCEEENCRGQLWPNQRKAKVMI</sequence>
<dbReference type="VEuPathDB" id="FungiDB:BO71DRAFT_408106"/>
<dbReference type="OrthoDB" id="308383at2759"/>
<keyword evidence="3" id="KW-0489">Methyltransferase</keyword>
<dbReference type="EMBL" id="KZ825845">
    <property type="protein sequence ID" value="PYH95926.1"/>
    <property type="molecule type" value="Genomic_DNA"/>
</dbReference>
<evidence type="ECO:0000259" key="10">
    <source>
        <dbReference type="PROSITE" id="PS50867"/>
    </source>
</evidence>
<keyword evidence="13" id="KW-1185">Reference proteome</keyword>
<evidence type="ECO:0000256" key="3">
    <source>
        <dbReference type="ARBA" id="ARBA00022603"/>
    </source>
</evidence>
<dbReference type="GO" id="GO:0008270">
    <property type="term" value="F:zinc ion binding"/>
    <property type="evidence" value="ECO:0007669"/>
    <property type="project" value="InterPro"/>
</dbReference>
<keyword evidence="5" id="KW-0949">S-adenosyl-L-methionine</keyword>
<feature type="compositionally biased region" description="Polar residues" evidence="8">
    <location>
        <begin position="41"/>
        <end position="74"/>
    </location>
</feature>
<feature type="region of interest" description="Disordered" evidence="8">
    <location>
        <begin position="112"/>
        <end position="133"/>
    </location>
</feature>
<feature type="compositionally biased region" description="Low complexity" evidence="8">
    <location>
        <begin position="75"/>
        <end position="93"/>
    </location>
</feature>
<keyword evidence="4" id="KW-0808">Transferase</keyword>
<gene>
    <name evidence="12" type="ORF">BO71DRAFT_408106</name>
</gene>
<proteinExistence type="predicted"/>
<dbReference type="InterPro" id="IPR050973">
    <property type="entry name" value="H3K9_Histone-Lys_N-MTase"/>
</dbReference>
<reference evidence="12 13" key="1">
    <citation type="submission" date="2018-02" db="EMBL/GenBank/DDBJ databases">
        <title>The genomes of Aspergillus section Nigri reveals drivers in fungal speciation.</title>
        <authorList>
            <consortium name="DOE Joint Genome Institute"/>
            <person name="Vesth T.C."/>
            <person name="Nybo J."/>
            <person name="Theobald S."/>
            <person name="Brandl J."/>
            <person name="Frisvad J.C."/>
            <person name="Nielsen K.F."/>
            <person name="Lyhne E.K."/>
            <person name="Kogle M.E."/>
            <person name="Kuo A."/>
            <person name="Riley R."/>
            <person name="Clum A."/>
            <person name="Nolan M."/>
            <person name="Lipzen A."/>
            <person name="Salamov A."/>
            <person name="Henrissat B."/>
            <person name="Wiebenga A."/>
            <person name="De vries R.P."/>
            <person name="Grigoriev I.V."/>
            <person name="Mortensen U.H."/>
            <person name="Andersen M.R."/>
            <person name="Baker S.E."/>
        </authorList>
    </citation>
    <scope>NUCLEOTIDE SEQUENCE [LARGE SCALE GENOMIC DNA]</scope>
    <source>
        <strain evidence="12 13">CBS 707.79</strain>
    </source>
</reference>
<evidence type="ECO:0000256" key="7">
    <source>
        <dbReference type="ARBA" id="ARBA00022833"/>
    </source>
</evidence>
<dbReference type="PROSITE" id="PS50867">
    <property type="entry name" value="PRE_SET"/>
    <property type="match status" value="1"/>
</dbReference>
<evidence type="ECO:0000259" key="11">
    <source>
        <dbReference type="PROSITE" id="PS50868"/>
    </source>
</evidence>
<evidence type="ECO:0000256" key="5">
    <source>
        <dbReference type="ARBA" id="ARBA00022691"/>
    </source>
</evidence>
<comment type="subcellular location">
    <subcellularLocation>
        <location evidence="1">Chromosome</location>
    </subcellularLocation>
</comment>
<dbReference type="PROSITE" id="PS50280">
    <property type="entry name" value="SET"/>
    <property type="match status" value="1"/>
</dbReference>
<feature type="domain" description="Pre-SET" evidence="10">
    <location>
        <begin position="351"/>
        <end position="424"/>
    </location>
</feature>
<dbReference type="GO" id="GO:0005634">
    <property type="term" value="C:nucleus"/>
    <property type="evidence" value="ECO:0007669"/>
    <property type="project" value="InterPro"/>
</dbReference>
<dbReference type="PANTHER" id="PTHR46223:SF3">
    <property type="entry name" value="HISTONE-LYSINE N-METHYLTRANSFERASE SET-23"/>
    <property type="match status" value="1"/>
</dbReference>
<dbReference type="AlphaFoldDB" id="A0A319DEV4"/>
<keyword evidence="2" id="KW-0158">Chromosome</keyword>
<evidence type="ECO:0000256" key="4">
    <source>
        <dbReference type="ARBA" id="ARBA00022679"/>
    </source>
</evidence>
<feature type="domain" description="SET" evidence="9">
    <location>
        <begin position="427"/>
        <end position="554"/>
    </location>
</feature>
<evidence type="ECO:0000256" key="2">
    <source>
        <dbReference type="ARBA" id="ARBA00022454"/>
    </source>
</evidence>
<dbReference type="InterPro" id="IPR001214">
    <property type="entry name" value="SET_dom"/>
</dbReference>
<keyword evidence="6" id="KW-0479">Metal-binding</keyword>
<dbReference type="STRING" id="1448320.A0A319DEV4"/>
<organism evidence="12 13">
    <name type="scientific">Aspergillus ellipticus CBS 707.79</name>
    <dbReference type="NCBI Taxonomy" id="1448320"/>
    <lineage>
        <taxon>Eukaryota</taxon>
        <taxon>Fungi</taxon>
        <taxon>Dikarya</taxon>
        <taxon>Ascomycota</taxon>
        <taxon>Pezizomycotina</taxon>
        <taxon>Eurotiomycetes</taxon>
        <taxon>Eurotiomycetidae</taxon>
        <taxon>Eurotiales</taxon>
        <taxon>Aspergillaceae</taxon>
        <taxon>Aspergillus</taxon>
        <taxon>Aspergillus subgen. Circumdati</taxon>
    </lineage>
</organism>